<dbReference type="InterPro" id="IPR011600">
    <property type="entry name" value="Pept_C14_caspase"/>
</dbReference>
<evidence type="ECO:0000313" key="4">
    <source>
        <dbReference type="Proteomes" id="UP000319908"/>
    </source>
</evidence>
<dbReference type="SUPFAM" id="SSF52129">
    <property type="entry name" value="Caspase-like"/>
    <property type="match status" value="1"/>
</dbReference>
<organism evidence="3 4">
    <name type="scientific">Allorhodopirellula heiligendammensis</name>
    <dbReference type="NCBI Taxonomy" id="2714739"/>
    <lineage>
        <taxon>Bacteria</taxon>
        <taxon>Pseudomonadati</taxon>
        <taxon>Planctomycetota</taxon>
        <taxon>Planctomycetia</taxon>
        <taxon>Pirellulales</taxon>
        <taxon>Pirellulaceae</taxon>
        <taxon>Allorhodopirellula</taxon>
    </lineage>
</organism>
<keyword evidence="4" id="KW-1185">Reference proteome</keyword>
<comment type="caution">
    <text evidence="3">The sequence shown here is derived from an EMBL/GenBank/DDBJ whole genome shotgun (WGS) entry which is preliminary data.</text>
</comment>
<evidence type="ECO:0000259" key="1">
    <source>
        <dbReference type="Pfam" id="PF00656"/>
    </source>
</evidence>
<accession>A0A5C6BI73</accession>
<proteinExistence type="predicted"/>
<dbReference type="AlphaFoldDB" id="A0A5C6BI73"/>
<dbReference type="Gene3D" id="3.40.50.1820">
    <property type="entry name" value="alpha/beta hydrolase"/>
    <property type="match status" value="1"/>
</dbReference>
<name>A0A5C6BI73_9BACT</name>
<dbReference type="InterPro" id="IPR055803">
    <property type="entry name" value="DUF7379"/>
</dbReference>
<dbReference type="EMBL" id="SJPU01000004">
    <property type="protein sequence ID" value="TWU10144.1"/>
    <property type="molecule type" value="Genomic_DNA"/>
</dbReference>
<protein>
    <submittedName>
        <fullName evidence="3">Caspase domain protein</fullName>
    </submittedName>
</protein>
<dbReference type="Pfam" id="PF24096">
    <property type="entry name" value="DUF7379"/>
    <property type="match status" value="1"/>
</dbReference>
<dbReference type="Gene3D" id="3.40.50.1460">
    <property type="match status" value="1"/>
</dbReference>
<sequence>MANEIYALLVGINDYPSHVGRLYGCVNDVQHFSDYLLDNYDRNRLHIETLLDADATRENVIERFRAHLGRADKDDVCVFQYCGHGARSKSAVEFRKFYPDGWDEGLVCYNSRDPGCTDLADKELAVLLAEVAKNSPHLAVIFDCCHSGSATRSADDFTQFRARQTHEIPHERPLESYLDGFYIDLLNKGESLEIPVSRHILLAACERVQKAWEGNDHRGVFTSTLLEVLEQSGTRISYADLFVRCRAMVRKRADNQNPQFETYKSFNAYGDFLSGVASQAARRYSVSFENNGWQVACGALHGLASAPEQHVELALYSESSPTRLAGYATTTRVGPQKSDLKLLDLEADSSARYQAEITSLPVPPLAVNVDGDAAGIDVLQDSLAASENRADGFALLHSIPARGRYLLVADDGRYLLKHRETGELIQGAIGYTQQAAAYMFSILKRIAAWERAVTLRNESTRLELDDVPFKFCEVFSDTKQYEYPGAEITIGIDSQDGDWKVVRGTLKAENRSSQPLHMLLTHFSEDYGIQVLYNERIEPTDAEFTITLDGNAVFNLALEECEGDDAIHTFKIIVSTEKVDDFLIGQEPLKLGEIAGDSATRGLSFGPPRKKLAHKNEWFTKDLRVRLVREIGRVSEQETTLANRQITIKGHPSFQAGVSLLTPESKSRGVVAGAGFERALERQGMELLSFAGTRGDSDTGNVLEFSDIQNPETLTRSPLEIELNVDLADDEFILPLTFDGEHILLTGDPTKCEGGRTQIRISHLPNIPDNRRSLGGALKLYFFKTYLRRSNVNKICWVEYKSDGSIVKHQRGVAARVAAAKNVLLLIHGIIGDTDGIAQGLTMARDANGRSVDEQFDLVLTYDYENLSTSIADTAVALQQQLAEVGLSEHDDVRLTLLVHSMGGLVSRWFIEREGGNAVVDHLVMFGTPNIGSPFGAIDSARQLCSVLTTLAINTFPAITPWAGALVYLLNRSKNVTPTLEQMNVTSEFIYALNSSLDPNVRYTIIAGDIRDYYESTDQIMARLIAKVGSGVIFDALYRNEGHDIAVAYDSIQGVPGNRTPAPQLQLAVCHHLNYFSSDAGLKAMASIQW</sequence>
<evidence type="ECO:0000259" key="2">
    <source>
        <dbReference type="Pfam" id="PF24096"/>
    </source>
</evidence>
<gene>
    <name evidence="3" type="ORF">Poly21_51130</name>
</gene>
<dbReference type="Pfam" id="PF00656">
    <property type="entry name" value="Peptidase_C14"/>
    <property type="match status" value="1"/>
</dbReference>
<feature type="domain" description="Peptidase C14 caspase" evidence="1">
    <location>
        <begin position="6"/>
        <end position="262"/>
    </location>
</feature>
<dbReference type="PANTHER" id="PTHR48104:SF30">
    <property type="entry name" value="METACASPASE-1"/>
    <property type="match status" value="1"/>
</dbReference>
<dbReference type="InterPro" id="IPR029030">
    <property type="entry name" value="Caspase-like_dom_sf"/>
</dbReference>
<feature type="domain" description="DUF7379" evidence="2">
    <location>
        <begin position="824"/>
        <end position="993"/>
    </location>
</feature>
<dbReference type="OrthoDB" id="1491023at2"/>
<dbReference type="Proteomes" id="UP000319908">
    <property type="component" value="Unassembled WGS sequence"/>
</dbReference>
<dbReference type="RefSeq" id="WP_146409588.1">
    <property type="nucleotide sequence ID" value="NZ_SJPU01000004.1"/>
</dbReference>
<dbReference type="GO" id="GO:0005737">
    <property type="term" value="C:cytoplasm"/>
    <property type="evidence" value="ECO:0007669"/>
    <property type="project" value="TreeGrafter"/>
</dbReference>
<dbReference type="GO" id="GO:0006508">
    <property type="term" value="P:proteolysis"/>
    <property type="evidence" value="ECO:0007669"/>
    <property type="project" value="InterPro"/>
</dbReference>
<reference evidence="3 4" key="1">
    <citation type="journal article" date="2020" name="Antonie Van Leeuwenhoek">
        <title>Rhodopirellula heiligendammensis sp. nov., Rhodopirellula pilleata sp. nov., and Rhodopirellula solitaria sp. nov. isolated from natural or artificial marine surfaces in Northern Germany and California, USA, and emended description of the genus Rhodopirellula.</title>
        <authorList>
            <person name="Kallscheuer N."/>
            <person name="Wiegand S."/>
            <person name="Jogler M."/>
            <person name="Boedeker C."/>
            <person name="Peeters S.H."/>
            <person name="Rast P."/>
            <person name="Heuer A."/>
            <person name="Jetten M.S.M."/>
            <person name="Rohde M."/>
            <person name="Jogler C."/>
        </authorList>
    </citation>
    <scope>NUCLEOTIDE SEQUENCE [LARGE SCALE GENOMIC DNA]</scope>
    <source>
        <strain evidence="3 4">Poly21</strain>
    </source>
</reference>
<dbReference type="InterPro" id="IPR029058">
    <property type="entry name" value="AB_hydrolase_fold"/>
</dbReference>
<dbReference type="InterPro" id="IPR050452">
    <property type="entry name" value="Metacaspase"/>
</dbReference>
<dbReference type="SUPFAM" id="SSF53474">
    <property type="entry name" value="alpha/beta-Hydrolases"/>
    <property type="match status" value="1"/>
</dbReference>
<evidence type="ECO:0000313" key="3">
    <source>
        <dbReference type="EMBL" id="TWU10144.1"/>
    </source>
</evidence>
<dbReference type="PANTHER" id="PTHR48104">
    <property type="entry name" value="METACASPASE-4"/>
    <property type="match status" value="1"/>
</dbReference>
<dbReference type="GO" id="GO:0004197">
    <property type="term" value="F:cysteine-type endopeptidase activity"/>
    <property type="evidence" value="ECO:0007669"/>
    <property type="project" value="InterPro"/>
</dbReference>